<accession>F0MCJ0</accession>
<dbReference type="GO" id="GO:0009055">
    <property type="term" value="F:electron transfer activity"/>
    <property type="evidence" value="ECO:0007669"/>
    <property type="project" value="TreeGrafter"/>
</dbReference>
<dbReference type="SUPFAM" id="SSF52833">
    <property type="entry name" value="Thioredoxin-like"/>
    <property type="match status" value="1"/>
</dbReference>
<dbReference type="EC" id="1.17.4.1" evidence="2"/>
<protein>
    <submittedName>
        <fullName evidence="2">Ribonucleoside-diphosphate reductase class Ib glutaredoxin subunit</fullName>
        <ecNumber evidence="2">1.17.4.1</ecNumber>
    </submittedName>
</protein>
<dbReference type="InterPro" id="IPR036249">
    <property type="entry name" value="Thioredoxin-like_sf"/>
</dbReference>
<dbReference type="GO" id="GO:0004748">
    <property type="term" value="F:ribonucleoside-diphosphate reductase activity, thioredoxin disulfide as acceptor"/>
    <property type="evidence" value="ECO:0007669"/>
    <property type="project" value="UniProtKB-EC"/>
</dbReference>
<name>F0MCJ0_PSEPM</name>
<dbReference type="AlphaFoldDB" id="F0MCJ0"/>
<evidence type="ECO:0000259" key="1">
    <source>
        <dbReference type="Pfam" id="PF00462"/>
    </source>
</evidence>
<dbReference type="InterPro" id="IPR002109">
    <property type="entry name" value="Glutaredoxin"/>
</dbReference>
<dbReference type="Gene3D" id="3.40.30.10">
    <property type="entry name" value="Glutaredoxin"/>
    <property type="match status" value="1"/>
</dbReference>
<dbReference type="CDD" id="cd02976">
    <property type="entry name" value="NrdH"/>
    <property type="match status" value="1"/>
</dbReference>
<reference evidence="3" key="1">
    <citation type="journal article" date="2011" name="Stand. Genomic Sci.">
        <title>Complete genome sequence of Arthrobacter phenanthrenivorans type strain (Sphe3).</title>
        <authorList>
            <person name="Kallimanis A."/>
            <person name="Labutti K.M."/>
            <person name="Lapidus A."/>
            <person name="Clum A."/>
            <person name="Lykidis A."/>
            <person name="Mavromatis K."/>
            <person name="Pagani I."/>
            <person name="Liolios K."/>
            <person name="Ivanova N."/>
            <person name="Goodwin L."/>
            <person name="Pitluck S."/>
            <person name="Chen A."/>
            <person name="Palaniappan K."/>
            <person name="Markowitz V."/>
            <person name="Bristow J."/>
            <person name="Velentzas A.D."/>
            <person name="Perisynakis A."/>
            <person name="Ouzounis C.C."/>
            <person name="Kyrpides N.C."/>
            <person name="Koukkou A.I."/>
            <person name="Drainas C."/>
        </authorList>
    </citation>
    <scope>NUCLEOTIDE SEQUENCE [LARGE SCALE GENOMIC DNA]</scope>
    <source>
        <strain evidence="3">DSM 18606 / JCM 16027 / LMG 23796 / Sphe3</strain>
        <plasmid evidence="3">Plasmid pASPHE301</plasmid>
    </source>
</reference>
<keyword evidence="2" id="KW-0560">Oxidoreductase</keyword>
<dbReference type="HOGENOM" id="CLU_026126_9_0_11"/>
<evidence type="ECO:0000313" key="3">
    <source>
        <dbReference type="Proteomes" id="UP000008639"/>
    </source>
</evidence>
<dbReference type="Pfam" id="PF00462">
    <property type="entry name" value="Glutaredoxin"/>
    <property type="match status" value="1"/>
</dbReference>
<dbReference type="InterPro" id="IPR051548">
    <property type="entry name" value="Grx-like_ET"/>
</dbReference>
<feature type="domain" description="Glutaredoxin" evidence="1">
    <location>
        <begin position="17"/>
        <end position="69"/>
    </location>
</feature>
<dbReference type="eggNOG" id="COG0695">
    <property type="taxonomic scope" value="Bacteria"/>
</dbReference>
<keyword evidence="2" id="KW-0614">Plasmid</keyword>
<dbReference type="GO" id="GO:0045454">
    <property type="term" value="P:cell redox homeostasis"/>
    <property type="evidence" value="ECO:0007669"/>
    <property type="project" value="TreeGrafter"/>
</dbReference>
<gene>
    <name evidence="2" type="ordered locus">Asphe3_41760</name>
</gene>
<dbReference type="PANTHER" id="PTHR34386:SF1">
    <property type="entry name" value="GLUTAREDOXIN-LIKE PROTEIN NRDH"/>
    <property type="match status" value="1"/>
</dbReference>
<organism evidence="2 3">
    <name type="scientific">Pseudarthrobacter phenanthrenivorans (strain DSM 18606 / JCM 16027 / LMG 23796 / Sphe3)</name>
    <name type="common">Arthrobacter phenanthrenivorans</name>
    <dbReference type="NCBI Taxonomy" id="930171"/>
    <lineage>
        <taxon>Bacteria</taxon>
        <taxon>Bacillati</taxon>
        <taxon>Actinomycetota</taxon>
        <taxon>Actinomycetes</taxon>
        <taxon>Micrococcales</taxon>
        <taxon>Micrococcaceae</taxon>
        <taxon>Pseudarthrobacter</taxon>
    </lineage>
</organism>
<dbReference type="PROSITE" id="PS51354">
    <property type="entry name" value="GLUTAREDOXIN_2"/>
    <property type="match status" value="1"/>
</dbReference>
<dbReference type="EMBL" id="CP002380">
    <property type="protein sequence ID" value="ADX75241.1"/>
    <property type="molecule type" value="Genomic_DNA"/>
</dbReference>
<dbReference type="PANTHER" id="PTHR34386">
    <property type="entry name" value="GLUTAREDOXIN"/>
    <property type="match status" value="1"/>
</dbReference>
<sequence length="96" mass="10628">MIRNQVLKMTASPTAYTVYTKPECPNCEKTKDYFGSKGITYTAVDITEVPAALEYITAELGYSQAPVVVNNADDEDHWSGLRRDRLVQAAMSHKAA</sequence>
<geneLocation type="plasmid" evidence="2 3">
    <name>pASPHE301</name>
</geneLocation>
<proteinExistence type="predicted"/>
<dbReference type="KEGG" id="apn:Asphe3_41760"/>
<evidence type="ECO:0000313" key="2">
    <source>
        <dbReference type="EMBL" id="ADX75241.1"/>
    </source>
</evidence>
<dbReference type="Proteomes" id="UP000008639">
    <property type="component" value="Plasmid pASPHE301"/>
</dbReference>